<organism evidence="11 12">
    <name type="scientific">Strongylocentrotus purpuratus</name>
    <name type="common">Purple sea urchin</name>
    <dbReference type="NCBI Taxonomy" id="7668"/>
    <lineage>
        <taxon>Eukaryota</taxon>
        <taxon>Metazoa</taxon>
        <taxon>Echinodermata</taxon>
        <taxon>Eleutherozoa</taxon>
        <taxon>Echinozoa</taxon>
        <taxon>Echinoidea</taxon>
        <taxon>Euechinoidea</taxon>
        <taxon>Echinacea</taxon>
        <taxon>Camarodonta</taxon>
        <taxon>Echinidea</taxon>
        <taxon>Strongylocentrotidae</taxon>
        <taxon>Strongylocentrotus</taxon>
    </lineage>
</organism>
<evidence type="ECO:0000256" key="5">
    <source>
        <dbReference type="ARBA" id="ARBA00023043"/>
    </source>
</evidence>
<evidence type="ECO:0000256" key="2">
    <source>
        <dbReference type="ARBA" id="ARBA00022692"/>
    </source>
</evidence>
<protein>
    <recommendedName>
        <fullName evidence="8">Palmitoyltransferase</fullName>
        <ecNumber evidence="8">2.3.1.225</ecNumber>
    </recommendedName>
</protein>
<dbReference type="RefSeq" id="XP_030829017.1">
    <property type="nucleotide sequence ID" value="XM_030973157.1"/>
</dbReference>
<keyword evidence="12" id="KW-1185">Reference proteome</keyword>
<dbReference type="Pfam" id="PF13637">
    <property type="entry name" value="Ank_4"/>
    <property type="match status" value="1"/>
</dbReference>
<feature type="repeat" description="ANK" evidence="7">
    <location>
        <begin position="175"/>
        <end position="208"/>
    </location>
</feature>
<dbReference type="OMA" id="FWVGFRY"/>
<dbReference type="OrthoDB" id="6781668at2759"/>
<evidence type="ECO:0000313" key="12">
    <source>
        <dbReference type="Proteomes" id="UP000007110"/>
    </source>
</evidence>
<dbReference type="KEGG" id="spu:115919421"/>
<dbReference type="Pfam" id="PF12796">
    <property type="entry name" value="Ank_2"/>
    <property type="match status" value="1"/>
</dbReference>
<evidence type="ECO:0000256" key="1">
    <source>
        <dbReference type="ARBA" id="ARBA00004141"/>
    </source>
</evidence>
<dbReference type="EnsemblMetazoa" id="XM_030973157">
    <property type="protein sequence ID" value="XP_030829017"/>
    <property type="gene ID" value="LOC115919421"/>
</dbReference>
<name>A0A7M7MZF7_STRPU</name>
<evidence type="ECO:0000259" key="10">
    <source>
        <dbReference type="Pfam" id="PF01529"/>
    </source>
</evidence>
<feature type="domain" description="Palmitoyltransferase DHHC" evidence="10">
    <location>
        <begin position="420"/>
        <end position="552"/>
    </location>
</feature>
<dbReference type="EC" id="2.3.1.225" evidence="8"/>
<feature type="transmembrane region" description="Helical" evidence="8">
    <location>
        <begin position="313"/>
        <end position="331"/>
    </location>
</feature>
<feature type="region of interest" description="Disordered" evidence="9">
    <location>
        <begin position="1"/>
        <end position="44"/>
    </location>
</feature>
<dbReference type="GeneID" id="115919421"/>
<dbReference type="PROSITE" id="PS50297">
    <property type="entry name" value="ANK_REP_REGION"/>
    <property type="match status" value="2"/>
</dbReference>
<dbReference type="AlphaFoldDB" id="A0A7M7MZF7"/>
<feature type="repeat" description="ANK" evidence="7">
    <location>
        <begin position="142"/>
        <end position="174"/>
    </location>
</feature>
<dbReference type="PANTHER" id="PTHR24161">
    <property type="entry name" value="ANK_REP_REGION DOMAIN-CONTAINING PROTEIN-RELATED"/>
    <property type="match status" value="1"/>
</dbReference>
<reference evidence="11" key="2">
    <citation type="submission" date="2021-01" db="UniProtKB">
        <authorList>
            <consortium name="EnsemblMetazoa"/>
        </authorList>
    </citation>
    <scope>IDENTIFICATION</scope>
</reference>
<dbReference type="GO" id="GO:0019706">
    <property type="term" value="F:protein-cysteine S-palmitoyltransferase activity"/>
    <property type="evidence" value="ECO:0007669"/>
    <property type="project" value="UniProtKB-EC"/>
</dbReference>
<accession>A0A7M7MZF7</accession>
<dbReference type="Gene3D" id="1.25.40.20">
    <property type="entry name" value="Ankyrin repeat-containing domain"/>
    <property type="match status" value="1"/>
</dbReference>
<comment type="catalytic activity">
    <reaction evidence="8">
        <text>L-cysteinyl-[protein] + hexadecanoyl-CoA = S-hexadecanoyl-L-cysteinyl-[protein] + CoA</text>
        <dbReference type="Rhea" id="RHEA:36683"/>
        <dbReference type="Rhea" id="RHEA-COMP:10131"/>
        <dbReference type="Rhea" id="RHEA-COMP:11032"/>
        <dbReference type="ChEBI" id="CHEBI:29950"/>
        <dbReference type="ChEBI" id="CHEBI:57287"/>
        <dbReference type="ChEBI" id="CHEBI:57379"/>
        <dbReference type="ChEBI" id="CHEBI:74151"/>
        <dbReference type="EC" id="2.3.1.225"/>
    </reaction>
</comment>
<dbReference type="Pfam" id="PF01529">
    <property type="entry name" value="DHHC"/>
    <property type="match status" value="1"/>
</dbReference>
<feature type="compositionally biased region" description="Basic and acidic residues" evidence="9">
    <location>
        <begin position="31"/>
        <end position="42"/>
    </location>
</feature>
<keyword evidence="8" id="KW-0012">Acyltransferase</keyword>
<keyword evidence="3" id="KW-0677">Repeat</keyword>
<dbReference type="InterPro" id="IPR001594">
    <property type="entry name" value="Palmitoyltrfase_DHHC"/>
</dbReference>
<keyword evidence="8" id="KW-0808">Transferase</keyword>
<keyword evidence="6 8" id="KW-0472">Membrane</keyword>
<feature type="transmembrane region" description="Helical" evidence="8">
    <location>
        <begin position="466"/>
        <end position="489"/>
    </location>
</feature>
<evidence type="ECO:0000256" key="4">
    <source>
        <dbReference type="ARBA" id="ARBA00022989"/>
    </source>
</evidence>
<evidence type="ECO:0000256" key="6">
    <source>
        <dbReference type="ARBA" id="ARBA00023136"/>
    </source>
</evidence>
<feature type="transmembrane region" description="Helical" evidence="8">
    <location>
        <begin position="501"/>
        <end position="520"/>
    </location>
</feature>
<keyword evidence="5 7" id="KW-0040">ANK repeat</keyword>
<dbReference type="InterPro" id="IPR036770">
    <property type="entry name" value="Ankyrin_rpt-contain_sf"/>
</dbReference>
<keyword evidence="2 8" id="KW-0812">Transmembrane</keyword>
<feature type="repeat" description="ANK" evidence="7">
    <location>
        <begin position="109"/>
        <end position="141"/>
    </location>
</feature>
<evidence type="ECO:0000256" key="7">
    <source>
        <dbReference type="PROSITE-ProRule" id="PRU00023"/>
    </source>
</evidence>
<dbReference type="SMART" id="SM00248">
    <property type="entry name" value="ANK"/>
    <property type="match status" value="5"/>
</dbReference>
<reference evidence="12" key="1">
    <citation type="submission" date="2015-02" db="EMBL/GenBank/DDBJ databases">
        <title>Genome sequencing for Strongylocentrotus purpuratus.</title>
        <authorList>
            <person name="Murali S."/>
            <person name="Liu Y."/>
            <person name="Vee V."/>
            <person name="English A."/>
            <person name="Wang M."/>
            <person name="Skinner E."/>
            <person name="Han Y."/>
            <person name="Muzny D.M."/>
            <person name="Worley K.C."/>
            <person name="Gibbs R.A."/>
        </authorList>
    </citation>
    <scope>NUCLEOTIDE SEQUENCE</scope>
</reference>
<proteinExistence type="inferred from homology"/>
<feature type="repeat" description="ANK" evidence="7">
    <location>
        <begin position="210"/>
        <end position="242"/>
    </location>
</feature>
<keyword evidence="4 8" id="KW-1133">Transmembrane helix</keyword>
<evidence type="ECO:0000256" key="9">
    <source>
        <dbReference type="SAM" id="MobiDB-lite"/>
    </source>
</evidence>
<dbReference type="FunCoup" id="A0A7M7MZF7">
    <property type="interactions" value="1707"/>
</dbReference>
<dbReference type="Proteomes" id="UP000007110">
    <property type="component" value="Unassembled WGS sequence"/>
</dbReference>
<comment type="subcellular location">
    <subcellularLocation>
        <location evidence="1">Membrane</location>
        <topology evidence="1">Multi-pass membrane protein</topology>
    </subcellularLocation>
</comment>
<evidence type="ECO:0000256" key="8">
    <source>
        <dbReference type="RuleBase" id="RU079119"/>
    </source>
</evidence>
<comment type="similarity">
    <text evidence="8">Belongs to the DHHC palmitoyltransferase family.</text>
</comment>
<comment type="domain">
    <text evidence="8">The DHHC domain is required for palmitoyltransferase activity.</text>
</comment>
<dbReference type="GO" id="GO:0016020">
    <property type="term" value="C:membrane"/>
    <property type="evidence" value="ECO:0007669"/>
    <property type="project" value="UniProtKB-SubCell"/>
</dbReference>
<evidence type="ECO:0000313" key="11">
    <source>
        <dbReference type="EnsemblMetazoa" id="XP_030829017"/>
    </source>
</evidence>
<feature type="transmembrane region" description="Helical" evidence="8">
    <location>
        <begin position="290"/>
        <end position="307"/>
    </location>
</feature>
<evidence type="ECO:0000256" key="3">
    <source>
        <dbReference type="ARBA" id="ARBA00022737"/>
    </source>
</evidence>
<dbReference type="PROSITE" id="PS50216">
    <property type="entry name" value="DHHC"/>
    <property type="match status" value="1"/>
</dbReference>
<sequence>MMEEVKPYPVQPSGETLGYYDPHNPPADSTTEPKSENAKTDPDQMDIVKATQYGMIDRVRKLVEEGYDVNEPDPENVTLLHWAAINNRAEIVRYLVSKEAILDKLGGDLNSTPLHWAVRQGHLPMVVLLMQYGADPSLRDGEGCSGIHLACQFAHTPIVAYLIAKGQDVNMIDGNGMTPLMWSSYKAFSMDPTRLLLTVGANPNIQDKKFENGALHWAAVQGNMAAINCLVKFGADTYMENKSHQTCMDLAKLRRNGYLIMRIKEFRGEAEVDNSTILKRLKSNKTVRKRVMQIVPFLVIFLMGAIPQLSQPWWVKLIAALCTYGVVYTLFRTFFDHRFGELVSLCISFSTKFFLHTTYAYFLWPHQSLLHNAVFFASSVCMYYQFWATMKRDPGVIQCSQEDRKRTIIELAETGQLELSKFCTTCLIKRPIRSKHCSHCDRCVARFDHHCPWVDNCIGSGNHHHFVLYLTALLPCLVLYFYACINYWSEECTTSFEEDGFWAYLGQIMSCSPWIFWTSLNSLLHMTWVIVLLASQLFQMIWLGVTTNERLNMSRYTHFEQVPDKPGKFINPFDRGVVKNCVDFFGLRCLGLCRPLKINWGRQFTTDLTQSSSTTYVSVSNHENYQFV</sequence>
<dbReference type="InParanoid" id="A0A7M7MZF7"/>
<dbReference type="InterPro" id="IPR002110">
    <property type="entry name" value="Ankyrin_rpt"/>
</dbReference>
<feature type="transmembrane region" description="Helical" evidence="8">
    <location>
        <begin position="343"/>
        <end position="363"/>
    </location>
</feature>
<dbReference type="PROSITE" id="PS50088">
    <property type="entry name" value="ANK_REPEAT"/>
    <property type="match status" value="4"/>
</dbReference>
<dbReference type="SUPFAM" id="SSF48403">
    <property type="entry name" value="Ankyrin repeat"/>
    <property type="match status" value="1"/>
</dbReference>
<feature type="transmembrane region" description="Helical" evidence="8">
    <location>
        <begin position="527"/>
        <end position="545"/>
    </location>
</feature>
<dbReference type="PANTHER" id="PTHR24161:SF85">
    <property type="entry name" value="PALMITOYLTRANSFERASE HIP14"/>
    <property type="match status" value="1"/>
</dbReference>